<dbReference type="Pfam" id="PF26456">
    <property type="entry name" value="DUF8135"/>
    <property type="match status" value="1"/>
</dbReference>
<gene>
    <name evidence="3" type="ORF">DV707_04980</name>
    <name evidence="4" type="ORF">SAMN04488133_0555</name>
</gene>
<feature type="region of interest" description="Disordered" evidence="1">
    <location>
        <begin position="1"/>
        <end position="126"/>
    </location>
</feature>
<dbReference type="EMBL" id="FNVN01000001">
    <property type="protein sequence ID" value="SEF72770.1"/>
    <property type="molecule type" value="Genomic_DNA"/>
</dbReference>
<evidence type="ECO:0000256" key="1">
    <source>
        <dbReference type="SAM" id="MobiDB-lite"/>
    </source>
</evidence>
<dbReference type="RefSeq" id="WP_103990323.1">
    <property type="nucleotide sequence ID" value="NZ_CP031311.1"/>
</dbReference>
<dbReference type="InterPro" id="IPR058448">
    <property type="entry name" value="DUF8135"/>
</dbReference>
<feature type="domain" description="DUF8135" evidence="2">
    <location>
        <begin position="125"/>
        <end position="173"/>
    </location>
</feature>
<dbReference type="Proteomes" id="UP000296733">
    <property type="component" value="Chromosome"/>
</dbReference>
<organism evidence="4 5">
    <name type="scientific">Halobellus limi</name>
    <dbReference type="NCBI Taxonomy" id="699433"/>
    <lineage>
        <taxon>Archaea</taxon>
        <taxon>Methanobacteriati</taxon>
        <taxon>Methanobacteriota</taxon>
        <taxon>Stenosarchaea group</taxon>
        <taxon>Halobacteria</taxon>
        <taxon>Halobacteriales</taxon>
        <taxon>Haloferacaceae</taxon>
        <taxon>Halobellus</taxon>
    </lineage>
</organism>
<dbReference type="EMBL" id="CP031311">
    <property type="protein sequence ID" value="QCC47076.1"/>
    <property type="molecule type" value="Genomic_DNA"/>
</dbReference>
<evidence type="ECO:0000313" key="5">
    <source>
        <dbReference type="Proteomes" id="UP000236740"/>
    </source>
</evidence>
<reference evidence="4 5" key="1">
    <citation type="submission" date="2016-10" db="EMBL/GenBank/DDBJ databases">
        <authorList>
            <person name="de Groot N.N."/>
        </authorList>
    </citation>
    <scope>NUCLEOTIDE SEQUENCE [LARGE SCALE GENOMIC DNA]</scope>
    <source>
        <strain evidence="4 5">CGMCC 1.10331</strain>
    </source>
</reference>
<evidence type="ECO:0000313" key="4">
    <source>
        <dbReference type="EMBL" id="SEF72770.1"/>
    </source>
</evidence>
<dbReference type="OrthoDB" id="204982at2157"/>
<dbReference type="KEGG" id="hlm:DV707_04980"/>
<name>A0A1H5UCI6_9EURY</name>
<feature type="compositionally biased region" description="Basic and acidic residues" evidence="1">
    <location>
        <begin position="24"/>
        <end position="46"/>
    </location>
</feature>
<dbReference type="Proteomes" id="UP000236740">
    <property type="component" value="Unassembled WGS sequence"/>
</dbReference>
<reference evidence="3 6" key="2">
    <citation type="journal article" date="2019" name="Nat. Commun.">
        <title>A new type of DNA phosphorothioation-based antiviral system in archaea.</title>
        <authorList>
            <person name="Xiong L."/>
            <person name="Liu S."/>
            <person name="Chen S."/>
            <person name="Xiao Y."/>
            <person name="Zhu B."/>
            <person name="Gao Y."/>
            <person name="Zhang Y."/>
            <person name="Chen B."/>
            <person name="Luo J."/>
            <person name="Deng Z."/>
            <person name="Chen X."/>
            <person name="Wang L."/>
            <person name="Chen S."/>
        </authorList>
    </citation>
    <scope>NUCLEOTIDE SEQUENCE [LARGE SCALE GENOMIC DNA]</scope>
    <source>
        <strain evidence="3 6">CGMCC 1.10331</strain>
    </source>
</reference>
<proteinExistence type="predicted"/>
<dbReference type="GeneID" id="39857417"/>
<protein>
    <recommendedName>
        <fullName evidence="2">DUF8135 domain-containing protein</fullName>
    </recommendedName>
</protein>
<evidence type="ECO:0000259" key="2">
    <source>
        <dbReference type="Pfam" id="PF26456"/>
    </source>
</evidence>
<evidence type="ECO:0000313" key="3">
    <source>
        <dbReference type="EMBL" id="QCC47076.1"/>
    </source>
</evidence>
<keyword evidence="5" id="KW-1185">Reference proteome</keyword>
<evidence type="ECO:0000313" key="6">
    <source>
        <dbReference type="Proteomes" id="UP000296733"/>
    </source>
</evidence>
<sequence>MSGDDRDSPDPSGPAESNDESVGEPERDAPLSELADRISERRRREASTGARADEGDETSSTEGASDAAGDHFDEMSVPEIDEETLWASLADDADESPELRVGAEPVDGDATVRTSEASEDEPAERVVSKESYCQRCPYLADPPELACTHEGTEILEVVDSERFRVRECPMVEE</sequence>
<accession>A0A1H5UCI6</accession>
<dbReference type="AlphaFoldDB" id="A0A1H5UCI6"/>